<accession>A0A7C9UYN4</accession>
<proteinExistence type="predicted"/>
<evidence type="ECO:0000313" key="1">
    <source>
        <dbReference type="EMBL" id="NFV79873.1"/>
    </source>
</evidence>
<dbReference type="AlphaFoldDB" id="A0A7C9UYN4"/>
<dbReference type="RefSeq" id="WP_163677038.1">
    <property type="nucleotide sequence ID" value="NZ_JAAIYP010000034.1"/>
</dbReference>
<comment type="caution">
    <text evidence="1">The sequence shown here is derived from an EMBL/GenBank/DDBJ whole genome shotgun (WGS) entry which is preliminary data.</text>
</comment>
<dbReference type="EMBL" id="JAAIYP010000034">
    <property type="protein sequence ID" value="NFV79873.1"/>
    <property type="molecule type" value="Genomic_DNA"/>
</dbReference>
<name>A0A7C9UYN4_9PROT</name>
<sequence length="126" mass="14502">MSEPILDDQQLSELMEKDPHAYQRELLRPWAGMESDMHDLVTLLAEEGEARLIDDVELSDDGKMVSITLPDWIIDLKRHYVSKHGKKNGVAIYLKAMAVFANHIMPDKHQDGPRVFSMEHLVSKRH</sequence>
<organism evidence="1 2">
    <name type="scientific">Magnetospirillum aberrantis SpK</name>
    <dbReference type="NCBI Taxonomy" id="908842"/>
    <lineage>
        <taxon>Bacteria</taxon>
        <taxon>Pseudomonadati</taxon>
        <taxon>Pseudomonadota</taxon>
        <taxon>Alphaproteobacteria</taxon>
        <taxon>Rhodospirillales</taxon>
        <taxon>Rhodospirillaceae</taxon>
        <taxon>Magnetospirillum</taxon>
    </lineage>
</organism>
<gene>
    <name evidence="1" type="ORF">G4223_07090</name>
</gene>
<dbReference type="Proteomes" id="UP000480684">
    <property type="component" value="Unassembled WGS sequence"/>
</dbReference>
<reference evidence="1 2" key="1">
    <citation type="submission" date="2020-02" db="EMBL/GenBank/DDBJ databases">
        <authorList>
            <person name="Dziuba M."/>
            <person name="Kuznetsov B."/>
            <person name="Mardanov A."/>
            <person name="Ravin N."/>
            <person name="Grouzdev D."/>
        </authorList>
    </citation>
    <scope>NUCLEOTIDE SEQUENCE [LARGE SCALE GENOMIC DNA]</scope>
    <source>
        <strain evidence="1 2">SpK</strain>
    </source>
</reference>
<keyword evidence="2" id="KW-1185">Reference proteome</keyword>
<protein>
    <submittedName>
        <fullName evidence="1">Uncharacterized protein</fullName>
    </submittedName>
</protein>
<evidence type="ECO:0000313" key="2">
    <source>
        <dbReference type="Proteomes" id="UP000480684"/>
    </source>
</evidence>